<evidence type="ECO:0000256" key="2">
    <source>
        <dbReference type="SAM" id="SignalP"/>
    </source>
</evidence>
<evidence type="ECO:0008006" key="5">
    <source>
        <dbReference type="Google" id="ProtNLM"/>
    </source>
</evidence>
<feature type="signal peptide" evidence="2">
    <location>
        <begin position="1"/>
        <end position="17"/>
    </location>
</feature>
<keyword evidence="2" id="KW-0732">Signal</keyword>
<reference evidence="3" key="1">
    <citation type="submission" date="2020-12" db="EMBL/GenBank/DDBJ databases">
        <title>Genomic characterization of non-nitrogen-fixing Frankia strains.</title>
        <authorList>
            <person name="Carlos-Shanley C."/>
            <person name="Guerra T."/>
            <person name="Hahn D."/>
        </authorList>
    </citation>
    <scope>NUCLEOTIDE SEQUENCE</scope>
    <source>
        <strain evidence="3">CN6</strain>
    </source>
</reference>
<keyword evidence="4" id="KW-1185">Reference proteome</keyword>
<dbReference type="PROSITE" id="PS51257">
    <property type="entry name" value="PROKAR_LIPOPROTEIN"/>
    <property type="match status" value="1"/>
</dbReference>
<feature type="chain" id="PRO_5038890046" description="SsuA/THI5-like domain-containing protein" evidence="2">
    <location>
        <begin position="18"/>
        <end position="389"/>
    </location>
</feature>
<proteinExistence type="predicted"/>
<dbReference type="Gene3D" id="3.40.190.10">
    <property type="entry name" value="Periplasmic binding protein-like II"/>
    <property type="match status" value="1"/>
</dbReference>
<dbReference type="RefSeq" id="WP_203004085.1">
    <property type="nucleotide sequence ID" value="NZ_JADWYU010000206.1"/>
</dbReference>
<protein>
    <recommendedName>
        <fullName evidence="5">SsuA/THI5-like domain-containing protein</fullName>
    </recommendedName>
</protein>
<evidence type="ECO:0000256" key="1">
    <source>
        <dbReference type="SAM" id="MobiDB-lite"/>
    </source>
</evidence>
<dbReference type="EMBL" id="JAEACQ010000291">
    <property type="protein sequence ID" value="MBL7631962.1"/>
    <property type="molecule type" value="Genomic_DNA"/>
</dbReference>
<organism evidence="3 4">
    <name type="scientific">Frankia nepalensis</name>
    <dbReference type="NCBI Taxonomy" id="1836974"/>
    <lineage>
        <taxon>Bacteria</taxon>
        <taxon>Bacillati</taxon>
        <taxon>Actinomycetota</taxon>
        <taxon>Actinomycetes</taxon>
        <taxon>Frankiales</taxon>
        <taxon>Frankiaceae</taxon>
        <taxon>Frankia</taxon>
    </lineage>
</organism>
<sequence>MSRLRTVLTGACCVALALGLTGCGDSDDDPSPSGTGTGGRPLASSQYTTPLSGVCPDTVVVQTSWWPEIDYGATYQLLGPNPEIDEENFRVSGPLGATGVNIEIRSGGPAVGFESMSTLFETDDDILLGYLDLDEVVANSAEHPSVAVLAPYAKSPLMFFWGDESFGFDSLAAIGQRPDVTVLALDEAYLKVLLGEGVFQQSQIDTSYTGDLARFIAEDGSLVQIGFVTDEVYRLENDIEEWQRPVEYLLVGDDYPAYANTLAVRQDKLEANRECLDALVPIFQRAVVDYMADPTPANDLMIEITSSFDTGGYDLSPGLLADANDKQRELGLVANGADGVLGSFDTARIEGLIERLTPVLTESGTPPLPGVTPEDLVTTEFIDPTISLE</sequence>
<name>A0A937RKJ4_9ACTN</name>
<dbReference type="Proteomes" id="UP000604475">
    <property type="component" value="Unassembled WGS sequence"/>
</dbReference>
<dbReference type="AlphaFoldDB" id="A0A937RKJ4"/>
<accession>A0A937RKJ4</accession>
<evidence type="ECO:0000313" key="4">
    <source>
        <dbReference type="Proteomes" id="UP000604475"/>
    </source>
</evidence>
<comment type="caution">
    <text evidence="3">The sequence shown here is derived from an EMBL/GenBank/DDBJ whole genome shotgun (WGS) entry which is preliminary data.</text>
</comment>
<gene>
    <name evidence="3" type="ORF">I7412_33355</name>
</gene>
<evidence type="ECO:0000313" key="3">
    <source>
        <dbReference type="EMBL" id="MBL7631962.1"/>
    </source>
</evidence>
<feature type="region of interest" description="Disordered" evidence="1">
    <location>
        <begin position="24"/>
        <end position="49"/>
    </location>
</feature>